<evidence type="ECO:0000313" key="2">
    <source>
        <dbReference type="EMBL" id="ACE75672.1"/>
    </source>
</evidence>
<dbReference type="Proteomes" id="UP000001660">
    <property type="component" value="Chromosome"/>
</dbReference>
<reference evidence="3 4" key="2">
    <citation type="journal article" date="2010" name="Proc. Natl. Acad. Sci. U.S.A.">
        <title>A Nitrospira metagenome illuminates the physiology and evolution of globally important nitrite-oxidizing bacteria.</title>
        <authorList>
            <person name="Lucker S."/>
            <person name="Wagner M."/>
            <person name="Maixner F."/>
            <person name="Pelletier E."/>
            <person name="Koch H."/>
            <person name="Vacherie B."/>
            <person name="Rattei T."/>
            <person name="Sinninghe Damste J."/>
            <person name="Spieck E."/>
            <person name="Le Paslier D."/>
            <person name="Daims H."/>
        </authorList>
    </citation>
    <scope>NUCLEOTIDE SEQUENCE [LARGE SCALE GENOMIC DNA]</scope>
</reference>
<name>B3U4V5_9BACT</name>
<reference evidence="2" key="1">
    <citation type="journal article" date="2008" name="Environ. Microbiol.">
        <title>Environmental genomics reveals a functional chlorite dismutase in the nitrite-oxidizing bacterium 'Candidatus Nitrospira defluvii'.</title>
        <authorList>
            <person name="Maixner F."/>
            <person name="Wagner M."/>
            <person name="Lucker S."/>
            <person name="Pelletier E."/>
            <person name="Schmitz-Esser S."/>
            <person name="Hace K."/>
            <person name="Spieck E."/>
            <person name="Konrat R."/>
            <person name="Le Paslier D."/>
            <person name="Daims H."/>
        </authorList>
    </citation>
    <scope>NUCLEOTIDE SEQUENCE</scope>
</reference>
<dbReference type="GO" id="GO:0016020">
    <property type="term" value="C:membrane"/>
    <property type="evidence" value="ECO:0007669"/>
    <property type="project" value="InterPro"/>
</dbReference>
<dbReference type="InterPro" id="IPR001893">
    <property type="entry name" value="Cys-rich_GLG1_repeat"/>
</dbReference>
<feature type="compositionally biased region" description="Pro residues" evidence="1">
    <location>
        <begin position="29"/>
        <end position="43"/>
    </location>
</feature>
<dbReference type="OrthoDB" id="330006at2"/>
<evidence type="ECO:0000256" key="1">
    <source>
        <dbReference type="SAM" id="MobiDB-lite"/>
    </source>
</evidence>
<proteinExistence type="predicted"/>
<dbReference type="Pfam" id="PF00839">
    <property type="entry name" value="Cys_rich_FGFR"/>
    <property type="match status" value="1"/>
</dbReference>
<sequence>MIVTVLSCVVLGAVWSLVLYTLPQSDLPPEPTPAFSPPQPAIPSAPARPGIQSQPTPEPVSQPVVVREPAPVVQTEAREHPPAEPVRAPFGRDLKCDLEIEALCPEEEGERRACLQRKAAQLSAPCRPMLRERLVRMKEAMQQLRTACEADRRQFCREVPLGGGALVQCLESHAQEVSDQCFQLLPKRGRLLN</sequence>
<feature type="region of interest" description="Disordered" evidence="1">
    <location>
        <begin position="29"/>
        <end position="65"/>
    </location>
</feature>
<reference evidence="3" key="3">
    <citation type="submission" date="2010-03" db="EMBL/GenBank/DDBJ databases">
        <authorList>
            <person name="Genoscope - CEA"/>
        </authorList>
    </citation>
    <scope>NUCLEOTIDE SEQUENCE</scope>
</reference>
<dbReference type="EMBL" id="FP929003">
    <property type="protein sequence ID" value="CBK41267.1"/>
    <property type="molecule type" value="Genomic_DNA"/>
</dbReference>
<dbReference type="HOGENOM" id="CLU_1406482_0_0_0"/>
<evidence type="ECO:0000313" key="3">
    <source>
        <dbReference type="EMBL" id="CBK41267.1"/>
    </source>
</evidence>
<dbReference type="AlphaFoldDB" id="B3U4V5"/>
<dbReference type="eggNOG" id="COG3266">
    <property type="taxonomic scope" value="Bacteria"/>
</dbReference>
<dbReference type="EMBL" id="EU559167">
    <property type="protein sequence ID" value="ACE75672.1"/>
    <property type="molecule type" value="Genomic_DNA"/>
</dbReference>
<dbReference type="KEGG" id="nde:NIDE1527"/>
<gene>
    <name evidence="3" type="ORF">NIDE1527</name>
</gene>
<organism evidence="2">
    <name type="scientific">Nitrospira defluvii</name>
    <dbReference type="NCBI Taxonomy" id="330214"/>
    <lineage>
        <taxon>Bacteria</taxon>
        <taxon>Pseudomonadati</taxon>
        <taxon>Nitrospirota</taxon>
        <taxon>Nitrospiria</taxon>
        <taxon>Nitrospirales</taxon>
        <taxon>Nitrospiraceae</taxon>
        <taxon>Nitrospira</taxon>
    </lineage>
</organism>
<evidence type="ECO:0000313" key="4">
    <source>
        <dbReference type="Proteomes" id="UP000001660"/>
    </source>
</evidence>
<keyword evidence="4" id="KW-1185">Reference proteome</keyword>
<accession>B3U4V5</accession>
<protein>
    <submittedName>
        <fullName evidence="2">Exported protein</fullName>
    </submittedName>
</protein>